<dbReference type="Proteomes" id="UP001140949">
    <property type="component" value="Unassembled WGS sequence"/>
</dbReference>
<protein>
    <submittedName>
        <fullName evidence="2">Uncharacterized protein</fullName>
    </submittedName>
</protein>
<feature type="transmembrane region" description="Helical" evidence="1">
    <location>
        <begin position="18"/>
        <end position="37"/>
    </location>
</feature>
<keyword evidence="1" id="KW-1133">Transmembrane helix</keyword>
<dbReference type="AlphaFoldDB" id="A0AAX6GV68"/>
<accession>A0AAX6GV68</accession>
<keyword evidence="3" id="KW-1185">Reference proteome</keyword>
<proteinExistence type="predicted"/>
<sequence length="54" mass="6602">MSFIGKKWVFIRRHRKRAVLNSGFLLIWTFFFGRLIFSNPWRRRLGFPPSMESI</sequence>
<keyword evidence="1" id="KW-0812">Transmembrane</keyword>
<comment type="caution">
    <text evidence="2">The sequence shown here is derived from an EMBL/GenBank/DDBJ whole genome shotgun (WGS) entry which is preliminary data.</text>
</comment>
<keyword evidence="1" id="KW-0472">Membrane</keyword>
<reference evidence="2" key="2">
    <citation type="submission" date="2023-04" db="EMBL/GenBank/DDBJ databases">
        <authorList>
            <person name="Bruccoleri R.E."/>
            <person name="Oakeley E.J."/>
            <person name="Faust A.-M."/>
            <person name="Dessus-Babus S."/>
            <person name="Altorfer M."/>
            <person name="Burckhardt D."/>
            <person name="Oertli M."/>
            <person name="Naumann U."/>
            <person name="Petersen F."/>
            <person name="Wong J."/>
        </authorList>
    </citation>
    <scope>NUCLEOTIDE SEQUENCE</scope>
    <source>
        <strain evidence="2">GSM-AAB239-AS_SAM_17_03QT</strain>
        <tissue evidence="2">Leaf</tissue>
    </source>
</reference>
<organism evidence="2 3">
    <name type="scientific">Iris pallida</name>
    <name type="common">Sweet iris</name>
    <dbReference type="NCBI Taxonomy" id="29817"/>
    <lineage>
        <taxon>Eukaryota</taxon>
        <taxon>Viridiplantae</taxon>
        <taxon>Streptophyta</taxon>
        <taxon>Embryophyta</taxon>
        <taxon>Tracheophyta</taxon>
        <taxon>Spermatophyta</taxon>
        <taxon>Magnoliopsida</taxon>
        <taxon>Liliopsida</taxon>
        <taxon>Asparagales</taxon>
        <taxon>Iridaceae</taxon>
        <taxon>Iridoideae</taxon>
        <taxon>Irideae</taxon>
        <taxon>Iris</taxon>
    </lineage>
</organism>
<name>A0AAX6GV68_IRIPA</name>
<evidence type="ECO:0000256" key="1">
    <source>
        <dbReference type="SAM" id="Phobius"/>
    </source>
</evidence>
<evidence type="ECO:0000313" key="3">
    <source>
        <dbReference type="Proteomes" id="UP001140949"/>
    </source>
</evidence>
<dbReference type="EMBL" id="JANAVB010015857">
    <property type="protein sequence ID" value="KAJ6832619.1"/>
    <property type="molecule type" value="Genomic_DNA"/>
</dbReference>
<gene>
    <name evidence="2" type="ORF">M6B38_343150</name>
</gene>
<reference evidence="2" key="1">
    <citation type="journal article" date="2023" name="GigaByte">
        <title>Genome assembly of the bearded iris, Iris pallida Lam.</title>
        <authorList>
            <person name="Bruccoleri R.E."/>
            <person name="Oakeley E.J."/>
            <person name="Faust A.M.E."/>
            <person name="Altorfer M."/>
            <person name="Dessus-Babus S."/>
            <person name="Burckhardt D."/>
            <person name="Oertli M."/>
            <person name="Naumann U."/>
            <person name="Petersen F."/>
            <person name="Wong J."/>
        </authorList>
    </citation>
    <scope>NUCLEOTIDE SEQUENCE</scope>
    <source>
        <strain evidence="2">GSM-AAB239-AS_SAM_17_03QT</strain>
    </source>
</reference>
<evidence type="ECO:0000313" key="2">
    <source>
        <dbReference type="EMBL" id="KAJ6832619.1"/>
    </source>
</evidence>